<evidence type="ECO:0000256" key="1">
    <source>
        <dbReference type="SAM" id="Phobius"/>
    </source>
</evidence>
<proteinExistence type="predicted"/>
<dbReference type="EMBL" id="GBXM01016624">
    <property type="protein sequence ID" value="JAH91953.1"/>
    <property type="molecule type" value="Transcribed_RNA"/>
</dbReference>
<keyword evidence="1" id="KW-1133">Transmembrane helix</keyword>
<protein>
    <submittedName>
        <fullName evidence="2">Uncharacterized protein</fullName>
    </submittedName>
</protein>
<feature type="transmembrane region" description="Helical" evidence="1">
    <location>
        <begin position="41"/>
        <end position="60"/>
    </location>
</feature>
<name>A0A0E9WR64_ANGAN</name>
<evidence type="ECO:0000313" key="2">
    <source>
        <dbReference type="EMBL" id="JAH91953.1"/>
    </source>
</evidence>
<accession>A0A0E9WR64</accession>
<sequence length="78" mass="9132">MMVSSSIICSSHHHSTKRDRKDFGAVFSGSIWYPKKTEVKMWKALLCSVFAMIFYFQAFIKRAFSLLRSEFDPRNQCT</sequence>
<dbReference type="AlphaFoldDB" id="A0A0E9WR64"/>
<reference evidence="2" key="1">
    <citation type="submission" date="2014-11" db="EMBL/GenBank/DDBJ databases">
        <authorList>
            <person name="Amaro Gonzalez C."/>
        </authorList>
    </citation>
    <scope>NUCLEOTIDE SEQUENCE</scope>
</reference>
<reference evidence="2" key="2">
    <citation type="journal article" date="2015" name="Fish Shellfish Immunol.">
        <title>Early steps in the European eel (Anguilla anguilla)-Vibrio vulnificus interaction in the gills: Role of the RtxA13 toxin.</title>
        <authorList>
            <person name="Callol A."/>
            <person name="Pajuelo D."/>
            <person name="Ebbesson L."/>
            <person name="Teles M."/>
            <person name="MacKenzie S."/>
            <person name="Amaro C."/>
        </authorList>
    </citation>
    <scope>NUCLEOTIDE SEQUENCE</scope>
</reference>
<keyword evidence="1" id="KW-0812">Transmembrane</keyword>
<keyword evidence="1" id="KW-0472">Membrane</keyword>
<organism evidence="2">
    <name type="scientific">Anguilla anguilla</name>
    <name type="common">European freshwater eel</name>
    <name type="synonym">Muraena anguilla</name>
    <dbReference type="NCBI Taxonomy" id="7936"/>
    <lineage>
        <taxon>Eukaryota</taxon>
        <taxon>Metazoa</taxon>
        <taxon>Chordata</taxon>
        <taxon>Craniata</taxon>
        <taxon>Vertebrata</taxon>
        <taxon>Euteleostomi</taxon>
        <taxon>Actinopterygii</taxon>
        <taxon>Neopterygii</taxon>
        <taxon>Teleostei</taxon>
        <taxon>Anguilliformes</taxon>
        <taxon>Anguillidae</taxon>
        <taxon>Anguilla</taxon>
    </lineage>
</organism>